<feature type="compositionally biased region" description="Basic and acidic residues" evidence="1">
    <location>
        <begin position="34"/>
        <end position="52"/>
    </location>
</feature>
<accession>A0ABX7AZ91</accession>
<evidence type="ECO:0000313" key="2">
    <source>
        <dbReference type="EMBL" id="QQP87306.1"/>
    </source>
</evidence>
<protein>
    <submittedName>
        <fullName evidence="2">Uncharacterized protein</fullName>
    </submittedName>
</protein>
<evidence type="ECO:0000256" key="1">
    <source>
        <dbReference type="SAM" id="MobiDB-lite"/>
    </source>
</evidence>
<feature type="region of interest" description="Disordered" evidence="1">
    <location>
        <begin position="1"/>
        <end position="94"/>
    </location>
</feature>
<name>A0ABX7AZ91_9PROT</name>
<proteinExistence type="predicted"/>
<reference evidence="2" key="1">
    <citation type="submission" date="2021-02" db="EMBL/GenBank/DDBJ databases">
        <title>Skermanella TT6 skin isolate.</title>
        <authorList>
            <person name="Lee K."/>
            <person name="Ganzorig M."/>
        </authorList>
    </citation>
    <scope>NUCLEOTIDE SEQUENCE</scope>
    <source>
        <strain evidence="2">TT6</strain>
    </source>
</reference>
<sequence>MAVGPVSRSPFQPLPDSRSLVPVTPARALPARADTVERENRRRPKRAEERETGTATAGTAHDQADPVLRGNGAESPHRPGIAAPPLPPLESRRGWAAPGSAPFVAQVLAQEVLKTGLYIEPWRQAISAYERASETAAPRLRYGMP</sequence>
<evidence type="ECO:0000313" key="3">
    <source>
        <dbReference type="Proteomes" id="UP000595197"/>
    </source>
</evidence>
<dbReference type="Proteomes" id="UP000595197">
    <property type="component" value="Chromosome"/>
</dbReference>
<dbReference type="EMBL" id="CP067420">
    <property type="protein sequence ID" value="QQP87306.1"/>
    <property type="molecule type" value="Genomic_DNA"/>
</dbReference>
<gene>
    <name evidence="2" type="ORF">IGS68_14355</name>
</gene>
<dbReference type="RefSeq" id="WP_201070007.1">
    <property type="nucleotide sequence ID" value="NZ_CP067420.1"/>
</dbReference>
<keyword evidence="3" id="KW-1185">Reference proteome</keyword>
<organism evidence="2 3">
    <name type="scientific">Skermanella cutis</name>
    <dbReference type="NCBI Taxonomy" id="2775420"/>
    <lineage>
        <taxon>Bacteria</taxon>
        <taxon>Pseudomonadati</taxon>
        <taxon>Pseudomonadota</taxon>
        <taxon>Alphaproteobacteria</taxon>
        <taxon>Rhodospirillales</taxon>
        <taxon>Azospirillaceae</taxon>
        <taxon>Skermanella</taxon>
    </lineage>
</organism>